<evidence type="ECO:0000313" key="3">
    <source>
        <dbReference type="Proteomes" id="UP001145094"/>
    </source>
</evidence>
<accession>A0A9W6CE22</accession>
<dbReference type="InterPro" id="IPR035093">
    <property type="entry name" value="RelE/ParE_toxin_dom_sf"/>
</dbReference>
<dbReference type="Gene3D" id="3.30.2310.20">
    <property type="entry name" value="RelE-like"/>
    <property type="match status" value="1"/>
</dbReference>
<name>A0A9W6CE22_9FIRM</name>
<evidence type="ECO:0008006" key="4">
    <source>
        <dbReference type="Google" id="ProtNLM"/>
    </source>
</evidence>
<gene>
    <name evidence="2" type="ORF">Selli2_21770</name>
</gene>
<evidence type="ECO:0000256" key="1">
    <source>
        <dbReference type="ARBA" id="ARBA00022649"/>
    </source>
</evidence>
<evidence type="ECO:0000313" key="2">
    <source>
        <dbReference type="EMBL" id="GLG90750.1"/>
    </source>
</evidence>
<dbReference type="InterPro" id="IPR007712">
    <property type="entry name" value="RelE/ParE_toxin"/>
</dbReference>
<dbReference type="Proteomes" id="UP001145094">
    <property type="component" value="Unassembled WGS sequence"/>
</dbReference>
<proteinExistence type="predicted"/>
<dbReference type="EMBL" id="BSCH01000013">
    <property type="protein sequence ID" value="GLG90750.1"/>
    <property type="molecule type" value="Genomic_DNA"/>
</dbReference>
<keyword evidence="1" id="KW-1277">Toxin-antitoxin system</keyword>
<comment type="caution">
    <text evidence="2">The sequence shown here is derived from an EMBL/GenBank/DDBJ whole genome shotgun (WGS) entry which is preliminary data.</text>
</comment>
<dbReference type="RefSeq" id="WP_118636676.1">
    <property type="nucleotide sequence ID" value="NZ_BSCH01000013.1"/>
</dbReference>
<protein>
    <recommendedName>
        <fullName evidence="4">Type II toxin-antitoxin system RelE/ParE family toxin</fullName>
    </recommendedName>
</protein>
<reference evidence="2" key="2">
    <citation type="submission" date="2022-11" db="EMBL/GenBank/DDBJ databases">
        <title>Draft genome sequence of Sellimonas catena strain 18CBH55.</title>
        <authorList>
            <person name="Hisatomi A."/>
            <person name="Ohkuma M."/>
            <person name="Sakamoto M."/>
        </authorList>
    </citation>
    <scope>NUCLEOTIDE SEQUENCE</scope>
    <source>
        <strain evidence="2">18CBH55</strain>
    </source>
</reference>
<dbReference type="Pfam" id="PF05016">
    <property type="entry name" value="ParE_toxin"/>
    <property type="match status" value="1"/>
</dbReference>
<sequence length="100" mass="11953">MLKLRINPIVAKDLKDIRDYIAEDNEEYAAKTINEIYGKFENLQMFLGIGTNLSKRVSFRTDYKYAIWEDYVIIYKVSSEYVEIYRVINRYQDITSIFDS</sequence>
<reference evidence="2" key="3">
    <citation type="journal article" date="2023" name="Int. J. Syst. Evol. Microbiol.">
        <title>Sellimonas catena sp. nov., isolated from human faeces.</title>
        <authorList>
            <person name="Hisatomi A."/>
            <person name="Ohkuma M."/>
            <person name="Sakamoto M."/>
        </authorList>
    </citation>
    <scope>NUCLEOTIDE SEQUENCE</scope>
    <source>
        <strain evidence="2">18CBH55</strain>
    </source>
</reference>
<reference evidence="2" key="1">
    <citation type="submission" date="2022-11" db="EMBL/GenBank/DDBJ databases">
        <title>Draft genome sequence of Sellimonas catena strain 18CBH55.</title>
        <authorList>
            <person name="Atsushi H."/>
            <person name="Moriya O."/>
            <person name="Mitsuo S."/>
        </authorList>
    </citation>
    <scope>NUCLEOTIDE SEQUENCE</scope>
    <source>
        <strain evidence="2">18CBH55</strain>
    </source>
</reference>
<dbReference type="AlphaFoldDB" id="A0A9W6CE22"/>
<organism evidence="2 3">
    <name type="scientific">Sellimonas catena</name>
    <dbReference type="NCBI Taxonomy" id="2994035"/>
    <lineage>
        <taxon>Bacteria</taxon>
        <taxon>Bacillati</taxon>
        <taxon>Bacillota</taxon>
        <taxon>Clostridia</taxon>
        <taxon>Lachnospirales</taxon>
        <taxon>Lachnospiraceae</taxon>
        <taxon>Sellimonas</taxon>
    </lineage>
</organism>